<protein>
    <recommendedName>
        <fullName evidence="3">Alpha-ribazole phosphatase</fullName>
    </recommendedName>
</protein>
<name>A0A5C6LRH3_9BACT</name>
<dbReference type="SMART" id="SM00855">
    <property type="entry name" value="PGAM"/>
    <property type="match status" value="1"/>
</dbReference>
<dbReference type="InterPro" id="IPR013078">
    <property type="entry name" value="His_Pase_superF_clade-1"/>
</dbReference>
<gene>
    <name evidence="1" type="ORF">FEF09_23520</name>
</gene>
<evidence type="ECO:0000313" key="1">
    <source>
        <dbReference type="EMBL" id="TWV96252.1"/>
    </source>
</evidence>
<dbReference type="InterPro" id="IPR029033">
    <property type="entry name" value="His_PPase_superfam"/>
</dbReference>
<dbReference type="EMBL" id="VOHS01000035">
    <property type="protein sequence ID" value="TWV96252.1"/>
    <property type="molecule type" value="Genomic_DNA"/>
</dbReference>
<dbReference type="SUPFAM" id="SSF53254">
    <property type="entry name" value="Phosphoglycerate mutase-like"/>
    <property type="match status" value="1"/>
</dbReference>
<evidence type="ECO:0000313" key="2">
    <source>
        <dbReference type="Proteomes" id="UP000318815"/>
    </source>
</evidence>
<dbReference type="Proteomes" id="UP000318815">
    <property type="component" value="Unassembled WGS sequence"/>
</dbReference>
<dbReference type="OrthoDB" id="9782128at2"/>
<comment type="caution">
    <text evidence="1">The sequence shown here is derived from an EMBL/GenBank/DDBJ whole genome shotgun (WGS) entry which is preliminary data.</text>
</comment>
<dbReference type="AlphaFoldDB" id="A0A5C6LRH3"/>
<sequence>MKSFLHGHIGNMELYLIRHIKPDYPEGQTYGQTDVPLPADYALTHAGIIQQLPDYDVLYSSPLTRCKLLATAIHPDHLTDARLMELNFGNWEGRKWDEIDRKELDPWMENCNYITTAPPEGESLMTLVNRFADFINELKQTPYKRALLITHAGVIRAAMYLFNDVPLNQVMMQKVEYGGTYSFTV</sequence>
<dbReference type="Pfam" id="PF00300">
    <property type="entry name" value="His_Phos_1"/>
    <property type="match status" value="1"/>
</dbReference>
<dbReference type="Gene3D" id="3.40.50.1240">
    <property type="entry name" value="Phosphoglycerate mutase-like"/>
    <property type="match status" value="1"/>
</dbReference>
<organism evidence="1 2">
    <name type="scientific">Chitinophaga pinensis</name>
    <dbReference type="NCBI Taxonomy" id="79329"/>
    <lineage>
        <taxon>Bacteria</taxon>
        <taxon>Pseudomonadati</taxon>
        <taxon>Bacteroidota</taxon>
        <taxon>Chitinophagia</taxon>
        <taxon>Chitinophagales</taxon>
        <taxon>Chitinophagaceae</taxon>
        <taxon>Chitinophaga</taxon>
    </lineage>
</organism>
<proteinExistence type="predicted"/>
<evidence type="ECO:0008006" key="3">
    <source>
        <dbReference type="Google" id="ProtNLM"/>
    </source>
</evidence>
<keyword evidence="2" id="KW-1185">Reference proteome</keyword>
<accession>A0A5C6LRH3</accession>
<dbReference type="CDD" id="cd07067">
    <property type="entry name" value="HP_PGM_like"/>
    <property type="match status" value="1"/>
</dbReference>
<reference evidence="1 2" key="1">
    <citation type="submission" date="2019-08" db="EMBL/GenBank/DDBJ databases">
        <title>Whole genome sequencing of chitin degrading bacteria Chitinophaga pinensis YS16.</title>
        <authorList>
            <person name="Singh R.P."/>
            <person name="Manchanda G."/>
            <person name="Maurya I.K."/>
            <person name="Joshi N.K."/>
            <person name="Srivastava A.K."/>
        </authorList>
    </citation>
    <scope>NUCLEOTIDE SEQUENCE [LARGE SCALE GENOMIC DNA]</scope>
    <source>
        <strain evidence="1 2">YS-16</strain>
    </source>
</reference>